<keyword evidence="8" id="KW-0391">Immunity</keyword>
<evidence type="ECO:0000313" key="11">
    <source>
        <dbReference type="Proteomes" id="UP001172101"/>
    </source>
</evidence>
<evidence type="ECO:0000256" key="2">
    <source>
        <dbReference type="ARBA" id="ARBA00022490"/>
    </source>
</evidence>
<evidence type="ECO:0000256" key="1">
    <source>
        <dbReference type="ARBA" id="ARBA00004496"/>
    </source>
</evidence>
<dbReference type="Gene3D" id="3.40.50.300">
    <property type="entry name" value="P-loop containing nucleotide triphosphate hydrolases"/>
    <property type="match status" value="2"/>
</dbReference>
<evidence type="ECO:0000256" key="6">
    <source>
        <dbReference type="ARBA" id="ARBA00022806"/>
    </source>
</evidence>
<dbReference type="PANTHER" id="PTHR10887">
    <property type="entry name" value="DNA2/NAM7 HELICASE FAMILY"/>
    <property type="match status" value="1"/>
</dbReference>
<keyword evidence="6" id="KW-0378">Hydrolase</keyword>
<evidence type="ECO:0000256" key="7">
    <source>
        <dbReference type="ARBA" id="ARBA00022833"/>
    </source>
</evidence>
<dbReference type="InterPro" id="IPR041677">
    <property type="entry name" value="DNA2/NAM7_AAA_11"/>
</dbReference>
<comment type="subcellular location">
    <subcellularLocation>
        <location evidence="1">Cytoplasm</location>
    </subcellularLocation>
</comment>
<dbReference type="InterPro" id="IPR047187">
    <property type="entry name" value="SF1_C_Upf1"/>
</dbReference>
<dbReference type="GO" id="GO:0031380">
    <property type="term" value="C:nuclear RNA-directed RNA polymerase complex"/>
    <property type="evidence" value="ECO:0007669"/>
    <property type="project" value="TreeGrafter"/>
</dbReference>
<reference evidence="10" key="1">
    <citation type="submission" date="2023-06" db="EMBL/GenBank/DDBJ databases">
        <title>Genome-scale phylogeny and comparative genomics of the fungal order Sordariales.</title>
        <authorList>
            <consortium name="Lawrence Berkeley National Laboratory"/>
            <person name="Hensen N."/>
            <person name="Bonometti L."/>
            <person name="Westerberg I."/>
            <person name="Brannstrom I.O."/>
            <person name="Guillou S."/>
            <person name="Cros-Aarteil S."/>
            <person name="Calhoun S."/>
            <person name="Haridas S."/>
            <person name="Kuo A."/>
            <person name="Mondo S."/>
            <person name="Pangilinan J."/>
            <person name="Riley R."/>
            <person name="LaButti K."/>
            <person name="Andreopoulos B."/>
            <person name="Lipzen A."/>
            <person name="Chen C."/>
            <person name="Yanf M."/>
            <person name="Daum C."/>
            <person name="Ng V."/>
            <person name="Clum A."/>
            <person name="Steindorff A."/>
            <person name="Ohm R."/>
            <person name="Martin F."/>
            <person name="Silar P."/>
            <person name="Natvig D."/>
            <person name="Lalanne C."/>
            <person name="Gautier V."/>
            <person name="Ament-velasquez S.L."/>
            <person name="Kruys A."/>
            <person name="Hutchinson M.I."/>
            <person name="Powell A.J."/>
            <person name="Barry K."/>
            <person name="Miller A.N."/>
            <person name="Grigoriev I.V."/>
            <person name="Debuchy R."/>
            <person name="Gladieux P."/>
            <person name="Thoren M.H."/>
            <person name="Johannesson H."/>
        </authorList>
    </citation>
    <scope>NUCLEOTIDE SEQUENCE</scope>
    <source>
        <strain evidence="10">SMH2392-1A</strain>
    </source>
</reference>
<dbReference type="GO" id="GO:0031048">
    <property type="term" value="P:regulatory ncRNA-mediated heterochromatin formation"/>
    <property type="evidence" value="ECO:0007669"/>
    <property type="project" value="TreeGrafter"/>
</dbReference>
<sequence>MQSVRPTQSRDTRLWVNVRPSPANVSRFFKLGLELMDGDVGGAQEVIKLFASEAGLAFIKNVTDRNIAAVLGDAPSAGFWEAQIKPLFQLITHPAVVDCAVLEQQVAMLFNFIVFGYVAALVKAWPTSAPTPPRIAAVELTLAVLTKILDSNTTNIINDKFSTLANSLSTCLEEEVFPDEEFSRLQALKYLEYIRLRLSLGEDIANVRDRPQAAVAREQFLLRRDLPGQLSADGTRHDNDHAEIPDIKILPTYEEIMSPRAEYLPTIDPSQWHVKGIRGRLDREFRLLREDTVGQLRDAIRVTLESIRNPQAGPVYRSKNVARTDTYEHPKPVRVDIDRFGNMELVTRCSQIAAVRALTLNKRREWWMQSKKLQAGALVCILNAGGSVIFCVVSESTMRTVDDKKPESDGEVGQKAEDFTLSENQDVLYVRLQLIDPTSHDITQTLCWYRNVGSSPRHYLVEFPGVLLASKPSMPFSELLAPGEGQSTKPKINPPQYARRAGFSFDLACLTQPGIKLSVSPQNPPDPEEIASRTTLDPTQEFSLIQEKIIKVLLGNKDKAKLGPILCLLEHLLDDRITEVIRIGSRSKSERLQDLNLRAVAKLFGRTKSEKAGLTRRLIRQLSGSDFWRTVKTFLAEIFPTYHRELFGMDERIVEKWLNAGATTPAHPRTPEALNRRRSTYDQWLRAIRDPIITQIISSHREYAEMIDERDQANIVGVTTTGLARNLGLLRKLRCKVLLCEEAGEVLEAHILTALLPSVEQAILIGDHLQLRPQIQNYDLQSSNPRGEQYSLDMSLFERLVEPPHMSDSRLPFSVLETQRRMHPSIAELVSTYPEVVGMRKRLFCHDPLSTSHSNEFEIEMTTALVSHLVRQGEYSKEDIARLRRRMESMFEICLNDRDQEEVEAVEAVEGVTQPSAQVAKTTLLKSIRIATVDNFQGEEAKVIIICLVRSNPQNNCGFLRTSNRINVLLSRAQHGMYIIGNANTYSSIPMWADVIRTLQADGNFGTSLELQCPRHLDTPLAVSEPDHFVQFAPESGCNLPCDKRLDCGHSCNGRCHSEILHNAVKCLEDCPRSKKGCNHPCPLRCGDVCHQKCQKLLGNICLTLPCGHYVSSAKCWEVQDPASIRCKVVVTRTVLGCGHAVKVQCHENCGHLRPCGHKCTRLCNDCRPRKDGEITASNHGACSTKCGRNYTACRHTCGKVCHDGDCAPCAEPCEVKCGHSKCAKRCHEPCSPCAEQTCHSSCPHTKCTMPCAAPCNWVPCSKRCSKVLICGHQCPSVCGESCPSKEYCQNCASTEIKSTTVDFLEMREYHEIDLDEEPCIFPDCGHFLTIQSMDGQMDIGTHYDLDESGIPIKIRGVSEPFSTDSALVRVCPNCRGSLRNISRYGRIVRRGMLDEATKRFIGWSNTKYLSLADRLVTEQGKLQKTATSKDRISASAAKRQTPKKQTFTLPRLGNLHQFQLIAGDNGRYASMMKVWAEISSFASMVQEAEQPFQRVADLVKHANRLNRTNEEFQFDESVIQVKGHLLAMTLLLKCDVAVFSDFFHLQSEGMLLTSQRPEIDWSIYTTESAKLIEAARANMFPREEVQGHIFAAQMSTFERCTRSQPTAVWDEAEEESDMEAAVRLKDVATDHLNQARALLQKYPSTAVLRQEIESAEIMLNDWVFYSEVTEDEKRAIYHAMSSEFRGTGHWYTCVNGHPFTVGECGMPMEQARCSECGAAVGGQNHAPAEGVRHANEIEALARGVGGLGL</sequence>
<dbReference type="GO" id="GO:0002376">
    <property type="term" value="P:immune system process"/>
    <property type="evidence" value="ECO:0007669"/>
    <property type="project" value="UniProtKB-KW"/>
</dbReference>
<dbReference type="InterPro" id="IPR041679">
    <property type="entry name" value="DNA2/NAM7-like_C"/>
</dbReference>
<feature type="domain" description="RZ-type" evidence="9">
    <location>
        <begin position="1669"/>
        <end position="1744"/>
    </location>
</feature>
<dbReference type="InterPro" id="IPR000967">
    <property type="entry name" value="Znf_NFX1"/>
</dbReference>
<comment type="caution">
    <text evidence="10">The sequence shown here is derived from an EMBL/GenBank/DDBJ whole genome shotgun (WGS) entry which is preliminary data.</text>
</comment>
<proteinExistence type="predicted"/>
<keyword evidence="2" id="KW-0963">Cytoplasm</keyword>
<keyword evidence="5" id="KW-0863">Zinc-finger</keyword>
<keyword evidence="6" id="KW-0547">Nucleotide-binding</keyword>
<keyword evidence="6" id="KW-0347">Helicase</keyword>
<name>A0AA40DX33_9PEZI</name>
<dbReference type="CDD" id="cd18808">
    <property type="entry name" value="SF1_C_Upf1"/>
    <property type="match status" value="1"/>
</dbReference>
<keyword evidence="3" id="KW-0479">Metal-binding</keyword>
<dbReference type="EMBL" id="JAUIRO010000004">
    <property type="protein sequence ID" value="KAK0716812.1"/>
    <property type="molecule type" value="Genomic_DNA"/>
</dbReference>
<keyword evidence="11" id="KW-1185">Reference proteome</keyword>
<dbReference type="CDD" id="cd06008">
    <property type="entry name" value="NF-X1-zinc-finger"/>
    <property type="match status" value="2"/>
</dbReference>
<dbReference type="GO" id="GO:0004386">
    <property type="term" value="F:helicase activity"/>
    <property type="evidence" value="ECO:0007669"/>
    <property type="project" value="InterPro"/>
</dbReference>
<dbReference type="SMART" id="SM00438">
    <property type="entry name" value="ZnF_NFX"/>
    <property type="match status" value="5"/>
</dbReference>
<dbReference type="InterPro" id="IPR045055">
    <property type="entry name" value="DNA2/NAM7-like"/>
</dbReference>
<protein>
    <recommendedName>
        <fullName evidence="9">RZ-type domain-containing protein</fullName>
    </recommendedName>
</protein>
<dbReference type="Proteomes" id="UP001172101">
    <property type="component" value="Unassembled WGS sequence"/>
</dbReference>
<gene>
    <name evidence="10" type="ORF">B0T26DRAFT_811960</name>
</gene>
<evidence type="ECO:0000256" key="3">
    <source>
        <dbReference type="ARBA" id="ARBA00022723"/>
    </source>
</evidence>
<dbReference type="GeneID" id="85330567"/>
<evidence type="ECO:0000256" key="4">
    <source>
        <dbReference type="ARBA" id="ARBA00022737"/>
    </source>
</evidence>
<evidence type="ECO:0000256" key="5">
    <source>
        <dbReference type="ARBA" id="ARBA00022771"/>
    </source>
</evidence>
<dbReference type="GO" id="GO:0005737">
    <property type="term" value="C:cytoplasm"/>
    <property type="evidence" value="ECO:0007669"/>
    <property type="project" value="UniProtKB-SubCell"/>
</dbReference>
<dbReference type="SUPFAM" id="SSF52540">
    <property type="entry name" value="P-loop containing nucleoside triphosphate hydrolases"/>
    <property type="match status" value="1"/>
</dbReference>
<evidence type="ECO:0000313" key="10">
    <source>
        <dbReference type="EMBL" id="KAK0716812.1"/>
    </source>
</evidence>
<dbReference type="PANTHER" id="PTHR10887:SF445">
    <property type="entry name" value="NFX1-TYPE ZINC FINGER-CONTAINING PROTEIN 1"/>
    <property type="match status" value="1"/>
</dbReference>
<keyword evidence="6" id="KW-0067">ATP-binding</keyword>
<keyword evidence="4" id="KW-0677">Repeat</keyword>
<evidence type="ECO:0000256" key="8">
    <source>
        <dbReference type="ARBA" id="ARBA00022859"/>
    </source>
</evidence>
<dbReference type="Pfam" id="PF13086">
    <property type="entry name" value="AAA_11"/>
    <property type="match status" value="1"/>
</dbReference>
<dbReference type="Pfam" id="PF20173">
    <property type="entry name" value="ZnF_RZ-type"/>
    <property type="match status" value="1"/>
</dbReference>
<organism evidence="10 11">
    <name type="scientific">Lasiosphaeria miniovina</name>
    <dbReference type="NCBI Taxonomy" id="1954250"/>
    <lineage>
        <taxon>Eukaryota</taxon>
        <taxon>Fungi</taxon>
        <taxon>Dikarya</taxon>
        <taxon>Ascomycota</taxon>
        <taxon>Pezizomycotina</taxon>
        <taxon>Sordariomycetes</taxon>
        <taxon>Sordariomycetidae</taxon>
        <taxon>Sordariales</taxon>
        <taxon>Lasiosphaeriaceae</taxon>
        <taxon>Lasiosphaeria</taxon>
    </lineage>
</organism>
<dbReference type="InterPro" id="IPR046439">
    <property type="entry name" value="ZF_RZ_dom"/>
</dbReference>
<dbReference type="GO" id="GO:0008270">
    <property type="term" value="F:zinc ion binding"/>
    <property type="evidence" value="ECO:0007669"/>
    <property type="project" value="UniProtKB-KW"/>
</dbReference>
<accession>A0AA40DX33</accession>
<dbReference type="PROSITE" id="PS51981">
    <property type="entry name" value="ZF_RZ"/>
    <property type="match status" value="1"/>
</dbReference>
<dbReference type="InterPro" id="IPR027417">
    <property type="entry name" value="P-loop_NTPase"/>
</dbReference>
<evidence type="ECO:0000259" key="9">
    <source>
        <dbReference type="PROSITE" id="PS51981"/>
    </source>
</evidence>
<keyword evidence="7" id="KW-0862">Zinc</keyword>
<dbReference type="Pfam" id="PF13087">
    <property type="entry name" value="AAA_12"/>
    <property type="match status" value="1"/>
</dbReference>
<dbReference type="RefSeq" id="XP_060295605.1">
    <property type="nucleotide sequence ID" value="XM_060447297.1"/>
</dbReference>